<keyword evidence="1" id="KW-0813">Transport</keyword>
<reference evidence="3 4" key="1">
    <citation type="journal article" date="2024" name="Nat. Commun.">
        <title>Phylogenomics reveals the evolutionary origins of lichenization in chlorophyte algae.</title>
        <authorList>
            <person name="Puginier C."/>
            <person name="Libourel C."/>
            <person name="Otte J."/>
            <person name="Skaloud P."/>
            <person name="Haon M."/>
            <person name="Grisel S."/>
            <person name="Petersen M."/>
            <person name="Berrin J.G."/>
            <person name="Delaux P.M."/>
            <person name="Dal Grande F."/>
            <person name="Keller J."/>
        </authorList>
    </citation>
    <scope>NUCLEOTIDE SEQUENCE [LARGE SCALE GENOMIC DNA]</scope>
    <source>
        <strain evidence="3 4">SAG 2036</strain>
    </source>
</reference>
<dbReference type="GO" id="GO:0005886">
    <property type="term" value="C:plasma membrane"/>
    <property type="evidence" value="ECO:0007669"/>
    <property type="project" value="TreeGrafter"/>
</dbReference>
<evidence type="ECO:0000256" key="1">
    <source>
        <dbReference type="ARBA" id="ARBA00022448"/>
    </source>
</evidence>
<dbReference type="InterPro" id="IPR031155">
    <property type="entry name" value="DUR"/>
</dbReference>
<evidence type="ECO:0000256" key="2">
    <source>
        <dbReference type="SAM" id="Phobius"/>
    </source>
</evidence>
<keyword evidence="2" id="KW-0812">Transmembrane</keyword>
<dbReference type="EMBL" id="JALJOQ010000015">
    <property type="protein sequence ID" value="KAK9810562.1"/>
    <property type="molecule type" value="Genomic_DNA"/>
</dbReference>
<dbReference type="PANTHER" id="PTHR46154:SF4">
    <property type="entry name" value="UREA ACTIVE TRANSPORTER"/>
    <property type="match status" value="1"/>
</dbReference>
<keyword evidence="4" id="KW-1185">Reference proteome</keyword>
<protein>
    <submittedName>
        <fullName evidence="3">Uncharacterized protein</fullName>
    </submittedName>
</protein>
<keyword evidence="2" id="KW-0472">Membrane</keyword>
<organism evidence="3 4">
    <name type="scientific">Symbiochloris irregularis</name>
    <dbReference type="NCBI Taxonomy" id="706552"/>
    <lineage>
        <taxon>Eukaryota</taxon>
        <taxon>Viridiplantae</taxon>
        <taxon>Chlorophyta</taxon>
        <taxon>core chlorophytes</taxon>
        <taxon>Trebouxiophyceae</taxon>
        <taxon>Trebouxiales</taxon>
        <taxon>Trebouxiaceae</taxon>
        <taxon>Symbiochloris</taxon>
    </lineage>
</organism>
<name>A0AAW1PQ27_9CHLO</name>
<dbReference type="AlphaFoldDB" id="A0AAW1PQ27"/>
<proteinExistence type="predicted"/>
<feature type="transmembrane region" description="Helical" evidence="2">
    <location>
        <begin position="96"/>
        <end position="116"/>
    </location>
</feature>
<keyword evidence="2" id="KW-1133">Transmembrane helix</keyword>
<dbReference type="PANTHER" id="PTHR46154">
    <property type="match status" value="1"/>
</dbReference>
<feature type="transmembrane region" description="Helical" evidence="2">
    <location>
        <begin position="34"/>
        <end position="55"/>
    </location>
</feature>
<dbReference type="Proteomes" id="UP001465755">
    <property type="component" value="Unassembled WGS sequence"/>
</dbReference>
<evidence type="ECO:0000313" key="3">
    <source>
        <dbReference type="EMBL" id="KAK9810562.1"/>
    </source>
</evidence>
<evidence type="ECO:0000313" key="4">
    <source>
        <dbReference type="Proteomes" id="UP001465755"/>
    </source>
</evidence>
<comment type="caution">
    <text evidence="3">The sequence shown here is derived from an EMBL/GenBank/DDBJ whole genome shotgun (WGS) entry which is preliminary data.</text>
</comment>
<dbReference type="GO" id="GO:0015204">
    <property type="term" value="F:urea transmembrane transporter activity"/>
    <property type="evidence" value="ECO:0007669"/>
    <property type="project" value="InterPro"/>
</dbReference>
<feature type="transmembrane region" description="Helical" evidence="2">
    <location>
        <begin position="6"/>
        <end position="22"/>
    </location>
</feature>
<sequence>MAAKGIAIAGWLVCTWKVYGVLTLDTTSGFAPTLAGGLCGFLSSLFLCYTISWIWPQPPYDWEGTRNIEVLDDADAKIRQLSHDDEEDLEKALRTLWWWGAPLTFIIVIAWPLLALPAGIFSLAYFKFWCILTFIWGVVSLGVCSLLPVWESRGMIALVMRRLSAKRSPATESNMKLPRGCWTSCDSHGCRYMATHHTASGLAYPGSPVWCDCLANSEVTLTSGSARHPVVCKLVGYWKADGPNHDYKQVTRIPELPVCWAVMSLQNRGGWTSCNPRIRRRTLRSSTGDGQPYTFNSICLKLATPYVWLACQRRYCDRCLATHHSTLG</sequence>
<gene>
    <name evidence="3" type="ORF">WJX73_000887</name>
</gene>
<accession>A0AAW1PQ27</accession>
<feature type="transmembrane region" description="Helical" evidence="2">
    <location>
        <begin position="128"/>
        <end position="150"/>
    </location>
</feature>